<evidence type="ECO:0000256" key="1">
    <source>
        <dbReference type="ARBA" id="ARBA00022741"/>
    </source>
</evidence>
<dbReference type="SMART" id="SM00421">
    <property type="entry name" value="HTH_LUXR"/>
    <property type="match status" value="1"/>
</dbReference>
<gene>
    <name evidence="5" type="ORF">HCK00_21375</name>
</gene>
<feature type="domain" description="HTH luxR-type" evidence="4">
    <location>
        <begin position="992"/>
        <end position="1057"/>
    </location>
</feature>
<evidence type="ECO:0000256" key="2">
    <source>
        <dbReference type="ARBA" id="ARBA00022840"/>
    </source>
</evidence>
<protein>
    <submittedName>
        <fullName evidence="5">AAA family ATPase</fullName>
    </submittedName>
</protein>
<organism evidence="5 6">
    <name type="scientific">Streptomyces zingiberis</name>
    <dbReference type="NCBI Taxonomy" id="2053010"/>
    <lineage>
        <taxon>Bacteria</taxon>
        <taxon>Bacillati</taxon>
        <taxon>Actinomycetota</taxon>
        <taxon>Actinomycetes</taxon>
        <taxon>Kitasatosporales</taxon>
        <taxon>Streptomycetaceae</taxon>
        <taxon>Streptomyces</taxon>
    </lineage>
</organism>
<reference evidence="5 6" key="1">
    <citation type="submission" date="2020-03" db="EMBL/GenBank/DDBJ databases">
        <title>WGS of actinomycetes isolated from Thailand.</title>
        <authorList>
            <person name="Thawai C."/>
        </authorList>
    </citation>
    <scope>NUCLEOTIDE SEQUENCE [LARGE SCALE GENOMIC DNA]</scope>
    <source>
        <strain evidence="5 6">PLAI 1-29</strain>
    </source>
</reference>
<dbReference type="EMBL" id="JAATEN010000020">
    <property type="protein sequence ID" value="NJQ03018.1"/>
    <property type="molecule type" value="Genomic_DNA"/>
</dbReference>
<dbReference type="InterPro" id="IPR016032">
    <property type="entry name" value="Sig_transdc_resp-reg_C-effctor"/>
</dbReference>
<evidence type="ECO:0000313" key="5">
    <source>
        <dbReference type="EMBL" id="NJQ03018.1"/>
    </source>
</evidence>
<dbReference type="PRINTS" id="PR00038">
    <property type="entry name" value="HTHLUXR"/>
</dbReference>
<sequence length="1068" mass="114239">MLYGVRAASVSPVFVGRAEELATLTGALARAAAGEPQTLLVGGEAGVGKSRLLEEFLAVARRDGAETAVGGCLELGADGLPFAPFATAFRALRRRLGPELEQAAAGREGDLARLLPDMAPPEPAPRTGLGREGEEQEGRARLFEVTAQLLERLAGGRTLVVVIEDLHWADRSTRELLGYLFRSLHSSRLVLLASYRTDDVHRRHPLRPFLAEQDRLRTVRRVELPRLSREEVRRQLAGIRGAEPGDRLVDQIFERSEGNPFFVEELATSDPASCGLSDSLRDLLLVRVEALPEDVQRVVRLAARDAAVGYRLLAAVTGMGDDELIETLRAAVGAGVLVPTGDGDGYRFRHALLREAVLDDLLPGERSRLSRRYAEALEADPALVRPEQRAARLASYWYTAHDAVKALPAVLAAAGEARRRHAYAEQLKLLERAMELWEDVPPGERRGLPELGHPESYPRCGCAGEGCDCRPTLVDVVADAVVAARWDNSAERSLALAGKALKMLDERRDPVRAAWFWAQRSRLMTATGRGDGWAEIARAQELLRGLPPSGVHADVLNLAVTWHSVHASDGDTLALAERAVELAGLVGTAAVKISARVTLAWLRIGAGEQEQGIAEMYAVRDEIARSPVPRVMGRVHGNLVDLLHKTGRSAEAVEAAREGIAALEDEGLRDGAAFVAGNLAEALLELGAWEEAAGVLGAYRGQARTSCARASIALHDAALALDRGDHDQVGAHVDDCRRHLGRNSSEPQYELPLAVLGIRRASAAGRFEEARSVLERALGPLPLLGQEPYVWRLLVAGAALAADARGLPGHDEAEWRALTGRLWAAARRVAHRAPLWAAWSRRFDAELARARGEHDPGRWAEAAAAFEPYGYPYASAVIALRRAEAVLGAAGSWGPAAAGPLSAADGPAGAGGAPEAGRGTRGEQGREAVREAARETAGRLLAEAYSTAVRLGARPLREDITMLARRARLPLPGPGAPAGAEPGAPGPRAPGDPAASLGLTPRERDVLRLVTAGRSNRAIAGELFISPKTVSVHVSNILAKLGVAGRGEAAALAHRLRLFAGEETESVR</sequence>
<dbReference type="PROSITE" id="PS50043">
    <property type="entry name" value="HTH_LUXR_2"/>
    <property type="match status" value="1"/>
</dbReference>
<dbReference type="Pfam" id="PF13191">
    <property type="entry name" value="AAA_16"/>
    <property type="match status" value="1"/>
</dbReference>
<evidence type="ECO:0000313" key="6">
    <source>
        <dbReference type="Proteomes" id="UP000695264"/>
    </source>
</evidence>
<dbReference type="InterPro" id="IPR036388">
    <property type="entry name" value="WH-like_DNA-bd_sf"/>
</dbReference>
<feature type="region of interest" description="Disordered" evidence="3">
    <location>
        <begin position="969"/>
        <end position="1000"/>
    </location>
</feature>
<dbReference type="PANTHER" id="PTHR16305:SF35">
    <property type="entry name" value="TRANSCRIPTIONAL ACTIVATOR DOMAIN"/>
    <property type="match status" value="1"/>
</dbReference>
<dbReference type="Gene3D" id="1.10.10.10">
    <property type="entry name" value="Winged helix-like DNA-binding domain superfamily/Winged helix DNA-binding domain"/>
    <property type="match status" value="1"/>
</dbReference>
<feature type="compositionally biased region" description="Basic and acidic residues" evidence="3">
    <location>
        <begin position="918"/>
        <end position="933"/>
    </location>
</feature>
<evidence type="ECO:0000259" key="4">
    <source>
        <dbReference type="PROSITE" id="PS50043"/>
    </source>
</evidence>
<dbReference type="CDD" id="cd06170">
    <property type="entry name" value="LuxR_C_like"/>
    <property type="match status" value="1"/>
</dbReference>
<dbReference type="Pfam" id="PF00196">
    <property type="entry name" value="GerE"/>
    <property type="match status" value="1"/>
</dbReference>
<dbReference type="SUPFAM" id="SSF46894">
    <property type="entry name" value="C-terminal effector domain of the bipartite response regulators"/>
    <property type="match status" value="1"/>
</dbReference>
<feature type="region of interest" description="Disordered" evidence="3">
    <location>
        <begin position="114"/>
        <end position="137"/>
    </location>
</feature>
<dbReference type="Gene3D" id="3.40.50.300">
    <property type="entry name" value="P-loop containing nucleotide triphosphate hydrolases"/>
    <property type="match status" value="1"/>
</dbReference>
<name>A0ABX1C304_9ACTN</name>
<keyword evidence="2" id="KW-0067">ATP-binding</keyword>
<dbReference type="InterPro" id="IPR000792">
    <property type="entry name" value="Tscrpt_reg_LuxR_C"/>
</dbReference>
<dbReference type="PANTHER" id="PTHR16305">
    <property type="entry name" value="TESTICULAR SOLUBLE ADENYLYL CYCLASE"/>
    <property type="match status" value="1"/>
</dbReference>
<dbReference type="PROSITE" id="PS00622">
    <property type="entry name" value="HTH_LUXR_1"/>
    <property type="match status" value="1"/>
</dbReference>
<evidence type="ECO:0000256" key="3">
    <source>
        <dbReference type="SAM" id="MobiDB-lite"/>
    </source>
</evidence>
<dbReference type="RefSeq" id="WP_168103706.1">
    <property type="nucleotide sequence ID" value="NZ_JAATEN010000020.1"/>
</dbReference>
<proteinExistence type="predicted"/>
<accession>A0ABX1C304</accession>
<dbReference type="SUPFAM" id="SSF52540">
    <property type="entry name" value="P-loop containing nucleoside triphosphate hydrolases"/>
    <property type="match status" value="1"/>
</dbReference>
<keyword evidence="6" id="KW-1185">Reference proteome</keyword>
<dbReference type="InterPro" id="IPR041664">
    <property type="entry name" value="AAA_16"/>
</dbReference>
<comment type="caution">
    <text evidence="5">The sequence shown here is derived from an EMBL/GenBank/DDBJ whole genome shotgun (WGS) entry which is preliminary data.</text>
</comment>
<dbReference type="InterPro" id="IPR027417">
    <property type="entry name" value="P-loop_NTPase"/>
</dbReference>
<feature type="region of interest" description="Disordered" evidence="3">
    <location>
        <begin position="904"/>
        <end position="933"/>
    </location>
</feature>
<dbReference type="Proteomes" id="UP000695264">
    <property type="component" value="Unassembled WGS sequence"/>
</dbReference>
<keyword evidence="1" id="KW-0547">Nucleotide-binding</keyword>